<proteinExistence type="predicted"/>
<feature type="chain" id="PRO_5012870800" evidence="2">
    <location>
        <begin position="29"/>
        <end position="69"/>
    </location>
</feature>
<keyword evidence="1" id="KW-1133">Transmembrane helix</keyword>
<dbReference type="AlphaFoldDB" id="A0A1Z1MNZ4"/>
<dbReference type="EMBL" id="MF101447">
    <property type="protein sequence ID" value="ARW67461.1"/>
    <property type="molecule type" value="Genomic_DNA"/>
</dbReference>
<accession>A0A1Z1MNZ4</accession>
<feature type="transmembrane region" description="Helical" evidence="1">
    <location>
        <begin position="46"/>
        <end position="68"/>
    </location>
</feature>
<evidence type="ECO:0000256" key="2">
    <source>
        <dbReference type="SAM" id="SignalP"/>
    </source>
</evidence>
<geneLocation type="chloroplast" evidence="3"/>
<feature type="signal peptide" evidence="2">
    <location>
        <begin position="1"/>
        <end position="28"/>
    </location>
</feature>
<sequence length="69" mass="8234">MMIKFCWYLFSLLTILLVLINMPSNNNSVSSITQNQLFNFRSNELFMQKIIVFNILMFFIFTILSLIIF</sequence>
<organism evidence="3">
    <name type="scientific">Thaumatella adunca</name>
    <dbReference type="NCBI Taxonomy" id="2006976"/>
    <lineage>
        <taxon>Eukaryota</taxon>
        <taxon>Rhodophyta</taxon>
        <taxon>Florideophyceae</taxon>
        <taxon>Rhodymeniophycidae</taxon>
        <taxon>Ceramiales</taxon>
        <taxon>Rhodomelaceae</taxon>
        <taxon>Thaumatella</taxon>
    </lineage>
</organism>
<evidence type="ECO:0000313" key="3">
    <source>
        <dbReference type="EMBL" id="ARW67461.1"/>
    </source>
</evidence>
<dbReference type="RefSeq" id="YP_009398275.1">
    <property type="nucleotide sequence ID" value="NC_035291.1"/>
</dbReference>
<dbReference type="GeneID" id="33360778"/>
<evidence type="ECO:0000256" key="1">
    <source>
        <dbReference type="SAM" id="Phobius"/>
    </source>
</evidence>
<gene>
    <name evidence="3" type="primary">secG</name>
</gene>
<reference evidence="3" key="1">
    <citation type="journal article" date="2017" name="J. Phycol.">
        <title>Analysis of chloroplast genomes and a supermatrix inform reclassification of the Rhodomelaceae (Rhodophyta).</title>
        <authorList>
            <person name="Diaz-Tapia P."/>
            <person name="Maggs C.A."/>
            <person name="West J.A."/>
            <person name="Verbruggen H."/>
        </authorList>
    </citation>
    <scope>NUCLEOTIDE SEQUENCE</scope>
    <source>
        <strain evidence="3">PD1388</strain>
    </source>
</reference>
<protein>
    <submittedName>
        <fullName evidence="3">Preprotein-translocase subunit g</fullName>
    </submittedName>
</protein>
<keyword evidence="3" id="KW-0934">Plastid</keyword>
<keyword evidence="1" id="KW-0812">Transmembrane</keyword>
<keyword evidence="1" id="KW-0472">Membrane</keyword>
<name>A0A1Z1MNZ4_9FLOR</name>
<keyword evidence="2" id="KW-0732">Signal</keyword>
<keyword evidence="3" id="KW-0150">Chloroplast</keyword>